<evidence type="ECO:0000256" key="12">
    <source>
        <dbReference type="RuleBase" id="RU363060"/>
    </source>
</evidence>
<dbReference type="Gene3D" id="1.20.120.610">
    <property type="entry name" value="lithium bound rotor ring of v- atpase"/>
    <property type="match status" value="1"/>
</dbReference>
<feature type="transmembrane region" description="Helical" evidence="12">
    <location>
        <begin position="126"/>
        <end position="151"/>
    </location>
</feature>
<keyword evidence="5 12" id="KW-0812">Transmembrane</keyword>
<keyword evidence="4 12" id="KW-0926">Vacuole</keyword>
<feature type="transmembrane region" description="Helical" evidence="12">
    <location>
        <begin position="83"/>
        <end position="105"/>
    </location>
</feature>
<evidence type="ECO:0000259" key="13">
    <source>
        <dbReference type="Pfam" id="PF00137"/>
    </source>
</evidence>
<protein>
    <recommendedName>
        <fullName evidence="12">V-type proton ATPase proteolipid subunit</fullName>
    </recommendedName>
</protein>
<proteinExistence type="inferred from homology"/>
<evidence type="ECO:0000256" key="9">
    <source>
        <dbReference type="ARBA" id="ARBA00023136"/>
    </source>
</evidence>
<reference evidence="14" key="1">
    <citation type="submission" date="2014-08" db="EMBL/GenBank/DDBJ databases">
        <authorList>
            <person name="Sharma Rahul"/>
            <person name="Thines Marco"/>
        </authorList>
    </citation>
    <scope>NUCLEOTIDE SEQUENCE</scope>
</reference>
<evidence type="ECO:0000256" key="8">
    <source>
        <dbReference type="ARBA" id="ARBA00023065"/>
    </source>
</evidence>
<comment type="function">
    <text evidence="12">Proton-conducting pore forming of the V0 complex of vacuolar(H+)-ATPase (V-ATPase), a multisubunit enzyme composed of a peripheral complex (V1) that hydrolyzes ATP and a membrane integral complex (V0) that translocates protons. V-ATPase is responsible for acidifying and maintaining the pH of intracellular compartments.</text>
</comment>
<dbReference type="InterPro" id="IPR002379">
    <property type="entry name" value="ATPase_proteolipid_c-like_dom"/>
</dbReference>
<evidence type="ECO:0000256" key="11">
    <source>
        <dbReference type="ARBA" id="ARBA00046480"/>
    </source>
</evidence>
<comment type="subunit">
    <text evidence="11 12">V-ATPase is a heteromultimeric enzyme composed of a peripheral catalytic V1 complex (components A to H) attached to an integral membrane V0 proton pore complex (components: a, c, c', c'', d, e, f and VOA1). The decameric c-ring forms the proton-conducting pore, and is composed of eight proteolipid subunits c, one subunit c' and one subunit c''.</text>
</comment>
<evidence type="ECO:0000256" key="10">
    <source>
        <dbReference type="ARBA" id="ARBA00045519"/>
    </source>
</evidence>
<dbReference type="AlphaFoldDB" id="A0A0F7SPT0"/>
<dbReference type="PRINTS" id="PR00122">
    <property type="entry name" value="VACATPASE"/>
</dbReference>
<dbReference type="GO" id="GO:0000324">
    <property type="term" value="C:fungal-type vacuole"/>
    <property type="evidence" value="ECO:0007669"/>
    <property type="project" value="UniProtKB-ARBA"/>
</dbReference>
<dbReference type="GO" id="GO:0033179">
    <property type="term" value="C:proton-transporting V-type ATPase, V0 domain"/>
    <property type="evidence" value="ECO:0007669"/>
    <property type="project" value="InterPro"/>
</dbReference>
<comment type="similarity">
    <text evidence="2 12">Belongs to the V-ATPase proteolipid subunit family.</text>
</comment>
<feature type="domain" description="V-ATPase proteolipid subunit C-like" evidence="13">
    <location>
        <begin position="92"/>
        <end position="151"/>
    </location>
</feature>
<feature type="transmembrane region" description="Helical" evidence="12">
    <location>
        <begin position="6"/>
        <end position="31"/>
    </location>
</feature>
<dbReference type="InterPro" id="IPR011555">
    <property type="entry name" value="ATPase_proteolipid_su_C_euk"/>
</dbReference>
<sequence length="162" mass="16490">MSLCPPYAPFLGFGGVASAMVLSTVGAAYGTSKSGIGIAGLGTFRPDLIMKSLIPVVMSGIIAVYGLVVSVLIAGTLAPNTGYSLFAGFVHLAAGLACGMTGLAAGYAIGIVGDACVRTYVYESKVFVTMVLILIFAEVIGLYGLIVSLLLNTAVGEFKCSY</sequence>
<dbReference type="GO" id="GO:0046961">
    <property type="term" value="F:proton-transporting ATPase activity, rotational mechanism"/>
    <property type="evidence" value="ECO:0007669"/>
    <property type="project" value="InterPro"/>
</dbReference>
<evidence type="ECO:0000256" key="5">
    <source>
        <dbReference type="ARBA" id="ARBA00022692"/>
    </source>
</evidence>
<dbReference type="NCBIfam" id="TIGR01100">
    <property type="entry name" value="V_ATP_synt_C"/>
    <property type="match status" value="1"/>
</dbReference>
<feature type="domain" description="V-ATPase proteolipid subunit C-like" evidence="13">
    <location>
        <begin position="15"/>
        <end position="73"/>
    </location>
</feature>
<dbReference type="SUPFAM" id="SSF81333">
    <property type="entry name" value="F1F0 ATP synthase subunit C"/>
    <property type="match status" value="1"/>
</dbReference>
<organism evidence="14">
    <name type="scientific">Phaffia rhodozyma</name>
    <name type="common">Yeast</name>
    <name type="synonym">Xanthophyllomyces dendrorhous</name>
    <dbReference type="NCBI Taxonomy" id="264483"/>
    <lineage>
        <taxon>Eukaryota</taxon>
        <taxon>Fungi</taxon>
        <taxon>Dikarya</taxon>
        <taxon>Basidiomycota</taxon>
        <taxon>Agaricomycotina</taxon>
        <taxon>Tremellomycetes</taxon>
        <taxon>Cystofilobasidiales</taxon>
        <taxon>Mrakiaceae</taxon>
        <taxon>Phaffia</taxon>
    </lineage>
</organism>
<evidence type="ECO:0000256" key="7">
    <source>
        <dbReference type="ARBA" id="ARBA00022989"/>
    </source>
</evidence>
<dbReference type="InterPro" id="IPR000245">
    <property type="entry name" value="ATPase_proteolipid_csu"/>
</dbReference>
<evidence type="ECO:0000256" key="4">
    <source>
        <dbReference type="ARBA" id="ARBA00022554"/>
    </source>
</evidence>
<dbReference type="Pfam" id="PF00137">
    <property type="entry name" value="ATP-synt_C"/>
    <property type="match status" value="2"/>
</dbReference>
<evidence type="ECO:0000256" key="6">
    <source>
        <dbReference type="ARBA" id="ARBA00022781"/>
    </source>
</evidence>
<dbReference type="CDD" id="cd18175">
    <property type="entry name" value="ATP-synt_Vo_c_ATP6C_rpt1"/>
    <property type="match status" value="1"/>
</dbReference>
<dbReference type="InterPro" id="IPR035921">
    <property type="entry name" value="F/V-ATP_Csub_sf"/>
</dbReference>
<keyword evidence="6 12" id="KW-0375">Hydrogen ion transport</keyword>
<dbReference type="GO" id="GO:0005774">
    <property type="term" value="C:vacuolar membrane"/>
    <property type="evidence" value="ECO:0007669"/>
    <property type="project" value="UniProtKB-SubCell"/>
</dbReference>
<dbReference type="EMBL" id="LN483157">
    <property type="protein sequence ID" value="CED84257.1"/>
    <property type="molecule type" value="Genomic_DNA"/>
</dbReference>
<dbReference type="PANTHER" id="PTHR10263">
    <property type="entry name" value="V-TYPE PROTON ATPASE PROTEOLIPID SUBUNIT"/>
    <property type="match status" value="1"/>
</dbReference>
<dbReference type="CDD" id="cd18176">
    <property type="entry name" value="ATP-synt_Vo_c_ATP6C_rpt2"/>
    <property type="match status" value="1"/>
</dbReference>
<comment type="subcellular location">
    <subcellularLocation>
        <location evidence="1 12">Vacuole membrane</location>
        <topology evidence="1 12">Multi-pass membrane protein</topology>
    </subcellularLocation>
</comment>
<keyword evidence="8 12" id="KW-0406">Ion transport</keyword>
<keyword evidence="3 12" id="KW-0813">Transport</keyword>
<name>A0A0F7SPT0_PHARH</name>
<feature type="transmembrane region" description="Helical" evidence="12">
    <location>
        <begin position="52"/>
        <end position="77"/>
    </location>
</feature>
<dbReference type="FunFam" id="1.20.120.610:FF:000003">
    <property type="entry name" value="V-type proton ATPase proteolipid subunit"/>
    <property type="match status" value="1"/>
</dbReference>
<keyword evidence="7 12" id="KW-1133">Transmembrane helix</keyword>
<keyword evidence="9 12" id="KW-0472">Membrane</keyword>
<evidence type="ECO:0000256" key="3">
    <source>
        <dbReference type="ARBA" id="ARBA00022448"/>
    </source>
</evidence>
<evidence type="ECO:0000256" key="1">
    <source>
        <dbReference type="ARBA" id="ARBA00004128"/>
    </source>
</evidence>
<comment type="function">
    <text evidence="10">Proton-conducting pore forming subunit of the V0 complex of vacuolar(H+)-ATPase (V-ATPase), a multisubunit enzyme composed of a peripheral complex (V1) that hydrolyzes ATP and a membrane integral complex (V0) that translocates protons. V-ATPase is responsible for acidifying and maintaining the pH of intracellular compartments.</text>
</comment>
<evidence type="ECO:0000313" key="14">
    <source>
        <dbReference type="EMBL" id="CED84257.1"/>
    </source>
</evidence>
<evidence type="ECO:0000256" key="2">
    <source>
        <dbReference type="ARBA" id="ARBA00007296"/>
    </source>
</evidence>
<accession>A0A0F7SPT0</accession>